<evidence type="ECO:0000256" key="1">
    <source>
        <dbReference type="SAM" id="MobiDB-lite"/>
    </source>
</evidence>
<feature type="region of interest" description="Disordered" evidence="1">
    <location>
        <begin position="129"/>
        <end position="148"/>
    </location>
</feature>
<gene>
    <name evidence="2" type="ORF">SBAD_LOCUS12032</name>
</gene>
<protein>
    <submittedName>
        <fullName evidence="4">Reverse transcriptase domain-containing protein</fullName>
    </submittedName>
</protein>
<evidence type="ECO:0000313" key="2">
    <source>
        <dbReference type="EMBL" id="VDP44887.1"/>
    </source>
</evidence>
<accession>A0A183J834</accession>
<sequence length="148" mass="16307">MDKEDGLGFSCSGQRFSTLAYADDLVLFSRSAEGLVEVLSAVEEHRHADDVKTSLRKYDEAICALLKRAMWMPPNASTLWIYGDRQKGGCGPPPSGDDHALLRVSKAFRLLWTDSPKVKTHAITGLRHTVSAPEGRFQSGPPRLPQRG</sequence>
<proteinExistence type="predicted"/>
<dbReference type="OrthoDB" id="410104at2759"/>
<name>A0A183J834_9BILA</name>
<dbReference type="Proteomes" id="UP000270296">
    <property type="component" value="Unassembled WGS sequence"/>
</dbReference>
<evidence type="ECO:0000313" key="3">
    <source>
        <dbReference type="Proteomes" id="UP000270296"/>
    </source>
</evidence>
<dbReference type="AlphaFoldDB" id="A0A183J834"/>
<evidence type="ECO:0000313" key="4">
    <source>
        <dbReference type="WBParaSite" id="SBAD_0001243201-mRNA-1"/>
    </source>
</evidence>
<keyword evidence="3" id="KW-1185">Reference proteome</keyword>
<dbReference type="EMBL" id="UZAM01016814">
    <property type="protein sequence ID" value="VDP44887.1"/>
    <property type="molecule type" value="Genomic_DNA"/>
</dbReference>
<reference evidence="2 3" key="2">
    <citation type="submission" date="2018-11" db="EMBL/GenBank/DDBJ databases">
        <authorList>
            <consortium name="Pathogen Informatics"/>
        </authorList>
    </citation>
    <scope>NUCLEOTIDE SEQUENCE [LARGE SCALE GENOMIC DNA]</scope>
</reference>
<reference evidence="4" key="1">
    <citation type="submission" date="2016-06" db="UniProtKB">
        <authorList>
            <consortium name="WormBaseParasite"/>
        </authorList>
    </citation>
    <scope>IDENTIFICATION</scope>
</reference>
<organism evidence="4">
    <name type="scientific">Soboliphyme baturini</name>
    <dbReference type="NCBI Taxonomy" id="241478"/>
    <lineage>
        <taxon>Eukaryota</taxon>
        <taxon>Metazoa</taxon>
        <taxon>Ecdysozoa</taxon>
        <taxon>Nematoda</taxon>
        <taxon>Enoplea</taxon>
        <taxon>Dorylaimia</taxon>
        <taxon>Dioctophymatida</taxon>
        <taxon>Dioctophymatoidea</taxon>
        <taxon>Soboliphymatidae</taxon>
        <taxon>Soboliphyme</taxon>
    </lineage>
</organism>
<dbReference type="WBParaSite" id="SBAD_0001243201-mRNA-1">
    <property type="protein sequence ID" value="SBAD_0001243201-mRNA-1"/>
    <property type="gene ID" value="SBAD_0001243201"/>
</dbReference>